<organism evidence="11 12">
    <name type="scientific">Cichlidogyrus casuarinus</name>
    <dbReference type="NCBI Taxonomy" id="1844966"/>
    <lineage>
        <taxon>Eukaryota</taxon>
        <taxon>Metazoa</taxon>
        <taxon>Spiralia</taxon>
        <taxon>Lophotrochozoa</taxon>
        <taxon>Platyhelminthes</taxon>
        <taxon>Monogenea</taxon>
        <taxon>Monopisthocotylea</taxon>
        <taxon>Dactylogyridea</taxon>
        <taxon>Ancyrocephalidae</taxon>
        <taxon>Cichlidogyrus</taxon>
    </lineage>
</organism>
<sequence length="241" mass="27195">MRELRDKIKSKVTNITKDLQDIILNNVLSSCENISFDQIAGQKTTKSYIMESLVYPICRPDLFTGLREPIRGFLMYVASGDQPVLVLAATNYPDMLDNAILRRMPKRVYVGLPDEEARRAIIVNLFSKEKRGPKLDAGTVKRIASATEGYSASDLTNLIKDAAMGPIRELTPEQVKTLPVDKIRPIGIKDIESSMAKVKPTVAKQQLQYYTTWTQKYGDQSCLESRRLKTTIVSKMNFNVM</sequence>
<dbReference type="PANTHER" id="PTHR23074">
    <property type="entry name" value="AAA DOMAIN-CONTAINING"/>
    <property type="match status" value="1"/>
</dbReference>
<name>A0ABD2PRG2_9PLAT</name>
<evidence type="ECO:0000256" key="6">
    <source>
        <dbReference type="ARBA" id="ARBA00023235"/>
    </source>
</evidence>
<dbReference type="EMBL" id="JBJKFK010003861">
    <property type="protein sequence ID" value="KAL3309487.1"/>
    <property type="molecule type" value="Genomic_DNA"/>
</dbReference>
<evidence type="ECO:0000313" key="11">
    <source>
        <dbReference type="EMBL" id="KAL3309487.1"/>
    </source>
</evidence>
<dbReference type="AlphaFoldDB" id="A0ABD2PRG2"/>
<comment type="caution">
    <text evidence="11">The sequence shown here is derived from an EMBL/GenBank/DDBJ whole genome shotgun (WGS) entry which is preliminary data.</text>
</comment>
<evidence type="ECO:0000313" key="12">
    <source>
        <dbReference type="Proteomes" id="UP001626550"/>
    </source>
</evidence>
<dbReference type="InterPro" id="IPR015415">
    <property type="entry name" value="Spast_Vps4_C"/>
</dbReference>
<dbReference type="InterPro" id="IPR003960">
    <property type="entry name" value="ATPase_AAA_CS"/>
</dbReference>
<keyword evidence="2" id="KW-0493">Microtubule</keyword>
<keyword evidence="5" id="KW-0472">Membrane</keyword>
<dbReference type="InterPro" id="IPR050304">
    <property type="entry name" value="MT-severing_AAA_ATPase"/>
</dbReference>
<protein>
    <recommendedName>
        <fullName evidence="13">ATPase AAA-type core domain-containing protein</fullName>
    </recommendedName>
</protein>
<dbReference type="Pfam" id="PF00004">
    <property type="entry name" value="AAA"/>
    <property type="match status" value="1"/>
</dbReference>
<dbReference type="Pfam" id="PF17862">
    <property type="entry name" value="AAA_lid_3"/>
    <property type="match status" value="1"/>
</dbReference>
<accession>A0ABD2PRG2</accession>
<evidence type="ECO:0000259" key="10">
    <source>
        <dbReference type="Pfam" id="PF17862"/>
    </source>
</evidence>
<dbReference type="PROSITE" id="PS00674">
    <property type="entry name" value="AAA"/>
    <property type="match status" value="1"/>
</dbReference>
<feature type="domain" description="AAA ATPase AAA+ lid" evidence="10">
    <location>
        <begin position="141"/>
        <end position="172"/>
    </location>
</feature>
<dbReference type="Gene3D" id="3.40.50.300">
    <property type="entry name" value="P-loop containing nucleotide triphosphate hydrolases"/>
    <property type="match status" value="2"/>
</dbReference>
<dbReference type="InterPro" id="IPR027417">
    <property type="entry name" value="P-loop_NTPase"/>
</dbReference>
<evidence type="ECO:0000256" key="3">
    <source>
        <dbReference type="ARBA" id="ARBA00022741"/>
    </source>
</evidence>
<dbReference type="Proteomes" id="UP001626550">
    <property type="component" value="Unassembled WGS sequence"/>
</dbReference>
<evidence type="ECO:0000259" key="8">
    <source>
        <dbReference type="Pfam" id="PF00004"/>
    </source>
</evidence>
<evidence type="ECO:0000259" key="9">
    <source>
        <dbReference type="Pfam" id="PF09336"/>
    </source>
</evidence>
<keyword evidence="12" id="KW-1185">Reference proteome</keyword>
<dbReference type="FunFam" id="1.10.8.60:FF:000022">
    <property type="entry name" value="Fidgetin like 1"/>
    <property type="match status" value="1"/>
</dbReference>
<dbReference type="Pfam" id="PF09336">
    <property type="entry name" value="Vps4_C"/>
    <property type="match status" value="1"/>
</dbReference>
<evidence type="ECO:0000256" key="7">
    <source>
        <dbReference type="RuleBase" id="RU003651"/>
    </source>
</evidence>
<feature type="domain" description="ATPase AAA-type core" evidence="8">
    <location>
        <begin position="81"/>
        <end position="111"/>
    </location>
</feature>
<dbReference type="PANTHER" id="PTHR23074:SF86">
    <property type="entry name" value="SPASTIN"/>
    <property type="match status" value="1"/>
</dbReference>
<dbReference type="InterPro" id="IPR003959">
    <property type="entry name" value="ATPase_AAA_core"/>
</dbReference>
<evidence type="ECO:0008006" key="13">
    <source>
        <dbReference type="Google" id="ProtNLM"/>
    </source>
</evidence>
<evidence type="ECO:0000256" key="1">
    <source>
        <dbReference type="ARBA" id="ARBA00006914"/>
    </source>
</evidence>
<keyword evidence="3 7" id="KW-0547">Nucleotide-binding</keyword>
<feature type="domain" description="Spastin/Vps4 C-terminal" evidence="9">
    <location>
        <begin position="184"/>
        <end position="218"/>
    </location>
</feature>
<dbReference type="InterPro" id="IPR041569">
    <property type="entry name" value="AAA_lid_3"/>
</dbReference>
<dbReference type="SUPFAM" id="SSF52540">
    <property type="entry name" value="P-loop containing nucleoside triphosphate hydrolases"/>
    <property type="match status" value="1"/>
</dbReference>
<comment type="similarity">
    <text evidence="1 7">Belongs to the AAA ATPase family.</text>
</comment>
<evidence type="ECO:0000256" key="2">
    <source>
        <dbReference type="ARBA" id="ARBA00022701"/>
    </source>
</evidence>
<dbReference type="GO" id="GO:0005524">
    <property type="term" value="F:ATP binding"/>
    <property type="evidence" value="ECO:0007669"/>
    <property type="project" value="UniProtKB-KW"/>
</dbReference>
<dbReference type="Gene3D" id="1.10.8.60">
    <property type="match status" value="1"/>
</dbReference>
<keyword evidence="6" id="KW-0413">Isomerase</keyword>
<evidence type="ECO:0000256" key="5">
    <source>
        <dbReference type="ARBA" id="ARBA00023136"/>
    </source>
</evidence>
<evidence type="ECO:0000256" key="4">
    <source>
        <dbReference type="ARBA" id="ARBA00022840"/>
    </source>
</evidence>
<gene>
    <name evidence="11" type="ORF">Ciccas_011965</name>
</gene>
<reference evidence="11 12" key="1">
    <citation type="submission" date="2024-11" db="EMBL/GenBank/DDBJ databases">
        <title>Adaptive evolution of stress response genes in parasites aligns with host niche diversity.</title>
        <authorList>
            <person name="Hahn C."/>
            <person name="Resl P."/>
        </authorList>
    </citation>
    <scope>NUCLEOTIDE SEQUENCE [LARGE SCALE GENOMIC DNA]</scope>
    <source>
        <strain evidence="11">EGGRZ-B1_66</strain>
        <tissue evidence="11">Body</tissue>
    </source>
</reference>
<keyword evidence="4 7" id="KW-0067">ATP-binding</keyword>
<proteinExistence type="inferred from homology"/>